<organism evidence="1 2">
    <name type="scientific">Rhizoctonia solani</name>
    <dbReference type="NCBI Taxonomy" id="456999"/>
    <lineage>
        <taxon>Eukaryota</taxon>
        <taxon>Fungi</taxon>
        <taxon>Dikarya</taxon>
        <taxon>Basidiomycota</taxon>
        <taxon>Agaricomycotina</taxon>
        <taxon>Agaricomycetes</taxon>
        <taxon>Cantharellales</taxon>
        <taxon>Ceratobasidiaceae</taxon>
        <taxon>Rhizoctonia</taxon>
    </lineage>
</organism>
<name>A0A0K6FQ18_9AGAM</name>
<keyword evidence="2" id="KW-1185">Reference proteome</keyword>
<proteinExistence type="predicted"/>
<dbReference type="InterPro" id="IPR049756">
    <property type="entry name" value="PlcA-like_dom"/>
</dbReference>
<evidence type="ECO:0000313" key="1">
    <source>
        <dbReference type="EMBL" id="CUA68293.1"/>
    </source>
</evidence>
<accession>A0A0K6FQ18</accession>
<reference evidence="1 2" key="1">
    <citation type="submission" date="2015-07" db="EMBL/GenBank/DDBJ databases">
        <authorList>
            <person name="Noorani M."/>
        </authorList>
    </citation>
    <scope>NUCLEOTIDE SEQUENCE [LARGE SCALE GENOMIC DNA]</scope>
    <source>
        <strain evidence="1">BBA 69670</strain>
    </source>
</reference>
<gene>
    <name evidence="1" type="primary">plc</name>
    <name evidence="1" type="ORF">RSOLAG22IIIB_07821</name>
</gene>
<sequence>MMSETVEQELPGLQSNDHESLIIDGTDVIIGRKFVRVPLPGEPTTNSDKGTKGQSGEHSYIGDAIVLTLDGDKKVLAKEHPFILENKLSVTYGQINALAGDFYGTKNPISDGADAKEQSIRFIEAYDTLAGKRFLQPTEARTILRILQTEIDFVKKAVSDKEDPSVGLALINWDHFGEDARTAYNAGHGEALKVAASGNLERAYALNAFADHFLEDSFSAGHLRTPRRGLYENKDLWRNGCAKYMHDEDNAIGLSVKNSRGESWNCYGDKRMLDKAGAKNLENCIAAVQASADEIYTAYKTRTVLSPSSYNAWTIAPTLESARDPSQELAPLFKYRDNTKHVDCRRDITNRREHDFASDWDPEDMLRRCEESGWWKYPITIDGPPRIIPEVSEWNA</sequence>
<dbReference type="EMBL" id="CYGV01000369">
    <property type="protein sequence ID" value="CUA68293.1"/>
    <property type="molecule type" value="Genomic_DNA"/>
</dbReference>
<protein>
    <submittedName>
        <fullName evidence="1">Uncharacterized protein</fullName>
    </submittedName>
</protein>
<dbReference type="CDD" id="cd22893">
    <property type="entry name" value="PlcA-like"/>
    <property type="match status" value="1"/>
</dbReference>
<dbReference type="Proteomes" id="UP000044841">
    <property type="component" value="Unassembled WGS sequence"/>
</dbReference>
<dbReference type="AlphaFoldDB" id="A0A0K6FQ18"/>
<evidence type="ECO:0000313" key="2">
    <source>
        <dbReference type="Proteomes" id="UP000044841"/>
    </source>
</evidence>